<proteinExistence type="predicted"/>
<sequence length="131" mass="14090">MGIDIKEWSIQLNSISSSIHLHQQSLHQQSLLHDNTVTSQTPTFIMTTNSFGGPLPPFDFPAQPAPAVSRMARVSKALPIVLVTASVVAVAVKTSQEPNAFRRPSVAQDLVPQGQGIVDKRNVEVGLGPNE</sequence>
<evidence type="ECO:0000313" key="1">
    <source>
        <dbReference type="EMBL" id="EWZ49106.1"/>
    </source>
</evidence>
<name>W9KXC4_FUSOX</name>
<dbReference type="AlphaFoldDB" id="W9KXC4"/>
<gene>
    <name evidence="1" type="ORF">FOZG_00075</name>
</gene>
<dbReference type="Proteomes" id="UP000030766">
    <property type="component" value="Unassembled WGS sequence"/>
</dbReference>
<protein>
    <submittedName>
        <fullName evidence="1">Uncharacterized protein</fullName>
    </submittedName>
</protein>
<reference evidence="1" key="2">
    <citation type="submission" date="2012-06" db="EMBL/GenBank/DDBJ databases">
        <title>Annotation of the Genome Sequence of Fusarium oxysporum Fo47.</title>
        <authorList>
            <consortium name="The Broad Institute Genomics Platform"/>
            <person name="Ma L.-J."/>
            <person name="Corby-Kistler H."/>
            <person name="Broz K."/>
            <person name="Gale L.R."/>
            <person name="Jonkers W."/>
            <person name="O'Donnell K."/>
            <person name="Ploetz R."/>
            <person name="Steinberg C."/>
            <person name="Schwartz D.C."/>
            <person name="VanEtten H."/>
            <person name="Zhou S."/>
            <person name="Young S.K."/>
            <person name="Zeng Q."/>
            <person name="Gargeya S."/>
            <person name="Fitzgerald M."/>
            <person name="Abouelleil A."/>
            <person name="Alvarado L."/>
            <person name="Chapman S.B."/>
            <person name="Gainer-Dewar J."/>
            <person name="Goldberg J."/>
            <person name="Griggs A."/>
            <person name="Gujja S."/>
            <person name="Hansen M."/>
            <person name="Howarth C."/>
            <person name="Imamovic A."/>
            <person name="Ireland A."/>
            <person name="Larimer J."/>
            <person name="McCowan C."/>
            <person name="Murphy C."/>
            <person name="Pearson M."/>
            <person name="Poon T.W."/>
            <person name="Priest M."/>
            <person name="Roberts A."/>
            <person name="Saif S."/>
            <person name="Shea T."/>
            <person name="Sykes S."/>
            <person name="Wortman J."/>
            <person name="Nusbaum C."/>
            <person name="Birren B."/>
        </authorList>
    </citation>
    <scope>NUCLEOTIDE SEQUENCE</scope>
    <source>
        <strain evidence="1">Fo47</strain>
    </source>
</reference>
<dbReference type="EMBL" id="JH717896">
    <property type="protein sequence ID" value="EWZ49106.1"/>
    <property type="molecule type" value="Genomic_DNA"/>
</dbReference>
<reference evidence="1" key="1">
    <citation type="submission" date="2011-06" db="EMBL/GenBank/DDBJ databases">
        <title>The Genome Sequence of Fusarium oxysporum Fo47.</title>
        <authorList>
            <consortium name="The Broad Institute Genome Sequencing Platform"/>
            <person name="Ma L.-J."/>
            <person name="Gale L.R."/>
            <person name="Schwartz D.C."/>
            <person name="Zhou S."/>
            <person name="Corby-Kistler H."/>
            <person name="Young S.K."/>
            <person name="Zeng Q."/>
            <person name="Gargeya S."/>
            <person name="Fitzgerald M."/>
            <person name="Haas B."/>
            <person name="Abouelleil A."/>
            <person name="Alvarado L."/>
            <person name="Arachchi H.M."/>
            <person name="Berlin A."/>
            <person name="Brown A."/>
            <person name="Chapman S.B."/>
            <person name="Chen Z."/>
            <person name="Dunbar C."/>
            <person name="Freedman E."/>
            <person name="Gearin G."/>
            <person name="Gellesch M."/>
            <person name="Goldberg J."/>
            <person name="Griggs A."/>
            <person name="Gujja S."/>
            <person name="Heiman D."/>
            <person name="Howarth C."/>
            <person name="Larson L."/>
            <person name="Lui A."/>
            <person name="MacDonald P.J.P."/>
            <person name="Mehta T."/>
            <person name="Montmayeur A."/>
            <person name="Murphy C."/>
            <person name="Neiman D."/>
            <person name="Pearson M."/>
            <person name="Priest M."/>
            <person name="Roberts A."/>
            <person name="Saif S."/>
            <person name="Shea T."/>
            <person name="Shenoy N."/>
            <person name="Sisk P."/>
            <person name="Stolte C."/>
            <person name="Sykes S."/>
            <person name="Wortman J."/>
            <person name="Nusbaum C."/>
            <person name="Birren B."/>
        </authorList>
    </citation>
    <scope>NUCLEOTIDE SEQUENCE [LARGE SCALE GENOMIC DNA]</scope>
    <source>
        <strain evidence="1">Fo47</strain>
    </source>
</reference>
<accession>W9KXC4</accession>
<dbReference type="VEuPathDB" id="FungiDB:FOZG_00075"/>
<dbReference type="HOGENOM" id="CLU_158779_0_0_1"/>
<organism evidence="1">
    <name type="scientific">Fusarium oxysporum Fo47</name>
    <dbReference type="NCBI Taxonomy" id="660027"/>
    <lineage>
        <taxon>Eukaryota</taxon>
        <taxon>Fungi</taxon>
        <taxon>Dikarya</taxon>
        <taxon>Ascomycota</taxon>
        <taxon>Pezizomycotina</taxon>
        <taxon>Sordariomycetes</taxon>
        <taxon>Hypocreomycetidae</taxon>
        <taxon>Hypocreales</taxon>
        <taxon>Nectriaceae</taxon>
        <taxon>Fusarium</taxon>
        <taxon>Fusarium oxysporum species complex</taxon>
    </lineage>
</organism>